<organism evidence="1 2">
    <name type="scientific">Desulfofarcimen acetoxidans (strain ATCC 49208 / DSM 771 / KCTC 5769 / VKM B-1644 / 5575)</name>
    <name type="common">Desulfotomaculum acetoxidans</name>
    <dbReference type="NCBI Taxonomy" id="485916"/>
    <lineage>
        <taxon>Bacteria</taxon>
        <taxon>Bacillati</taxon>
        <taxon>Bacillota</taxon>
        <taxon>Clostridia</taxon>
        <taxon>Eubacteriales</taxon>
        <taxon>Peptococcaceae</taxon>
        <taxon>Desulfofarcimen</taxon>
    </lineage>
</organism>
<sequence length="492" mass="57217">MLYKITQFIHLCRSAGLTIASSEIVDLLTSIELLGWQKERLFFNMSATIVKEEKDLAALKKLFNLFFYTRLEQEDAVVFQREEMMNKPPCWEPGKFIENFIKLKNTITIEKAQYQEKCNSLGGQGMGGSGSGRPLKPALSTADQLLLLLKKGEPDFLKAFIKGQVDQLKALKEQNLPKFSVALQELKVIIGLAEVRHRLSKQKELSKDSESIVWQENEKLLKKIMRRELEEALMKKWPQESIQEVARHVNAKEMDFNLLDEEQVEEIRNSLRRLAHRLATRNSYRYARARRGMIDLRRTASKAVQTGGVPLLLCCRQRIPDRPEIVVIYDLSGSVALFSEFILQLVYALHKSFNKVYSFAFIDCIAETTSFIKGENINWEIRQILEKTKIAKTNFSNYGQVWQQFARQYINIITRETIVLVLGDARNNWNPANEEYFAQISEVCRKLIWLNPSPKEKWSTEDCIINIYEPYCQYVFECRNLKQLESAMQRIF</sequence>
<keyword evidence="2" id="KW-1185">Reference proteome</keyword>
<dbReference type="InterPro" id="IPR011195">
    <property type="entry name" value="UCP010256"/>
</dbReference>
<dbReference type="RefSeq" id="WP_015756861.1">
    <property type="nucleotide sequence ID" value="NC_013216.1"/>
</dbReference>
<dbReference type="PANTHER" id="PTHR39338:SF5">
    <property type="entry name" value="BLR6139 PROTEIN"/>
    <property type="match status" value="1"/>
</dbReference>
<name>C8W5G4_DESAS</name>
<dbReference type="Pfam" id="PF05762">
    <property type="entry name" value="VWA_CoxE"/>
    <property type="match status" value="1"/>
</dbReference>
<dbReference type="PANTHER" id="PTHR39338">
    <property type="entry name" value="BLL5662 PROTEIN-RELATED"/>
    <property type="match status" value="1"/>
</dbReference>
<dbReference type="AlphaFoldDB" id="C8W5G4"/>
<dbReference type="HOGENOM" id="CLU_042261_2_0_9"/>
<evidence type="ECO:0000313" key="1">
    <source>
        <dbReference type="EMBL" id="ACV62146.1"/>
    </source>
</evidence>
<dbReference type="InterPro" id="IPR008912">
    <property type="entry name" value="Uncharacterised_CoxE"/>
</dbReference>
<evidence type="ECO:0000313" key="2">
    <source>
        <dbReference type="Proteomes" id="UP000002217"/>
    </source>
</evidence>
<reference evidence="1 2" key="1">
    <citation type="journal article" date="2009" name="Stand. Genomic Sci.">
        <title>Complete genome sequence of Desulfotomaculum acetoxidans type strain (5575).</title>
        <authorList>
            <person name="Spring S."/>
            <person name="Lapidus A."/>
            <person name="Schroder M."/>
            <person name="Gleim D."/>
            <person name="Sims D."/>
            <person name="Meincke L."/>
            <person name="Glavina Del Rio T."/>
            <person name="Tice H."/>
            <person name="Copeland A."/>
            <person name="Cheng J.F."/>
            <person name="Lucas S."/>
            <person name="Chen F."/>
            <person name="Nolan M."/>
            <person name="Bruce D."/>
            <person name="Goodwin L."/>
            <person name="Pitluck S."/>
            <person name="Ivanova N."/>
            <person name="Mavromatis K."/>
            <person name="Mikhailova N."/>
            <person name="Pati A."/>
            <person name="Chen A."/>
            <person name="Palaniappan K."/>
            <person name="Land M."/>
            <person name="Hauser L."/>
            <person name="Chang Y.J."/>
            <person name="Jeffries C.D."/>
            <person name="Chain P."/>
            <person name="Saunders E."/>
            <person name="Brettin T."/>
            <person name="Detter J.C."/>
            <person name="Goker M."/>
            <person name="Bristow J."/>
            <person name="Eisen J.A."/>
            <person name="Markowitz V."/>
            <person name="Hugenholtz P."/>
            <person name="Kyrpides N.C."/>
            <person name="Klenk H.P."/>
            <person name="Han C."/>
        </authorList>
    </citation>
    <scope>NUCLEOTIDE SEQUENCE [LARGE SCALE GENOMIC DNA]</scope>
    <source>
        <strain evidence="2">ATCC 49208 / DSM 771 / VKM B-1644</strain>
    </source>
</reference>
<accession>C8W5G4</accession>
<dbReference type="STRING" id="485916.Dtox_1264"/>
<protein>
    <submittedName>
        <fullName evidence="1">VWA containing CoxE family protein</fullName>
    </submittedName>
</protein>
<proteinExistence type="predicted"/>
<dbReference type="PIRSF" id="PIRSF010256">
    <property type="entry name" value="CoxE_vWa"/>
    <property type="match status" value="1"/>
</dbReference>
<dbReference type="KEGG" id="dae:Dtox_1264"/>
<dbReference type="Proteomes" id="UP000002217">
    <property type="component" value="Chromosome"/>
</dbReference>
<dbReference type="EMBL" id="CP001720">
    <property type="protein sequence ID" value="ACV62146.1"/>
    <property type="molecule type" value="Genomic_DNA"/>
</dbReference>
<gene>
    <name evidence="1" type="ordered locus">Dtox_1264</name>
</gene>
<dbReference type="OrthoDB" id="9790469at2"/>
<dbReference type="eggNOG" id="COG3552">
    <property type="taxonomic scope" value="Bacteria"/>
</dbReference>